<feature type="transmembrane region" description="Helical" evidence="4">
    <location>
        <begin position="167"/>
        <end position="184"/>
    </location>
</feature>
<gene>
    <name evidence="6" type="ORF">GCM10017161_23440</name>
</gene>
<dbReference type="PANTHER" id="PTHR43280">
    <property type="entry name" value="ARAC-FAMILY TRANSCRIPTIONAL REGULATOR"/>
    <property type="match status" value="1"/>
</dbReference>
<feature type="transmembrane region" description="Helical" evidence="4">
    <location>
        <begin position="6"/>
        <end position="27"/>
    </location>
</feature>
<accession>A0A919BIW7</accession>
<dbReference type="InterPro" id="IPR018060">
    <property type="entry name" value="HTH_AraC"/>
</dbReference>
<keyword evidence="3" id="KW-0804">Transcription</keyword>
<dbReference type="SUPFAM" id="SSF46689">
    <property type="entry name" value="Homeodomain-like"/>
    <property type="match status" value="1"/>
</dbReference>
<keyword evidence="4" id="KW-0472">Membrane</keyword>
<proteinExistence type="predicted"/>
<protein>
    <recommendedName>
        <fullName evidence="5">HTH araC/xylS-type domain-containing protein</fullName>
    </recommendedName>
</protein>
<evidence type="ECO:0000313" key="6">
    <source>
        <dbReference type="EMBL" id="GHF94502.1"/>
    </source>
</evidence>
<evidence type="ECO:0000256" key="2">
    <source>
        <dbReference type="ARBA" id="ARBA00023125"/>
    </source>
</evidence>
<dbReference type="AlphaFoldDB" id="A0A919BIW7"/>
<name>A0A919BIW7_9GAMM</name>
<evidence type="ECO:0000256" key="4">
    <source>
        <dbReference type="SAM" id="Phobius"/>
    </source>
</evidence>
<keyword evidence="1" id="KW-0805">Transcription regulation</keyword>
<feature type="transmembrane region" description="Helical" evidence="4">
    <location>
        <begin position="190"/>
        <end position="208"/>
    </location>
</feature>
<feature type="domain" description="HTH araC/xylS-type" evidence="5">
    <location>
        <begin position="243"/>
        <end position="346"/>
    </location>
</feature>
<feature type="transmembrane region" description="Helical" evidence="4">
    <location>
        <begin position="98"/>
        <end position="116"/>
    </location>
</feature>
<dbReference type="PANTHER" id="PTHR43280:SF29">
    <property type="entry name" value="ARAC-FAMILY TRANSCRIPTIONAL REGULATOR"/>
    <property type="match status" value="1"/>
</dbReference>
<dbReference type="Pfam" id="PF12833">
    <property type="entry name" value="HTH_18"/>
    <property type="match status" value="1"/>
</dbReference>
<dbReference type="Proteomes" id="UP000623842">
    <property type="component" value="Unassembled WGS sequence"/>
</dbReference>
<dbReference type="InterPro" id="IPR020449">
    <property type="entry name" value="Tscrpt_reg_AraC-type_HTH"/>
</dbReference>
<feature type="transmembrane region" description="Helical" evidence="4">
    <location>
        <begin position="39"/>
        <end position="60"/>
    </location>
</feature>
<keyword evidence="4" id="KW-0812">Transmembrane</keyword>
<dbReference type="GO" id="GO:0003700">
    <property type="term" value="F:DNA-binding transcription factor activity"/>
    <property type="evidence" value="ECO:0007669"/>
    <property type="project" value="InterPro"/>
</dbReference>
<dbReference type="Gene3D" id="1.10.10.60">
    <property type="entry name" value="Homeodomain-like"/>
    <property type="match status" value="2"/>
</dbReference>
<reference evidence="6" key="2">
    <citation type="submission" date="2020-09" db="EMBL/GenBank/DDBJ databases">
        <authorList>
            <person name="Sun Q."/>
            <person name="Kim S."/>
        </authorList>
    </citation>
    <scope>NUCLEOTIDE SEQUENCE</scope>
    <source>
        <strain evidence="6">KCTC 42731</strain>
    </source>
</reference>
<evidence type="ECO:0000313" key="7">
    <source>
        <dbReference type="Proteomes" id="UP000623842"/>
    </source>
</evidence>
<dbReference type="SMART" id="SM00342">
    <property type="entry name" value="HTH_ARAC"/>
    <property type="match status" value="1"/>
</dbReference>
<dbReference type="PRINTS" id="PR00032">
    <property type="entry name" value="HTHARAC"/>
</dbReference>
<dbReference type="InterPro" id="IPR009057">
    <property type="entry name" value="Homeodomain-like_sf"/>
</dbReference>
<dbReference type="EMBL" id="BNCK01000005">
    <property type="protein sequence ID" value="GHF94502.1"/>
    <property type="molecule type" value="Genomic_DNA"/>
</dbReference>
<dbReference type="RefSeq" id="WP_189770723.1">
    <property type="nucleotide sequence ID" value="NZ_BNCK01000005.1"/>
</dbReference>
<evidence type="ECO:0000256" key="3">
    <source>
        <dbReference type="ARBA" id="ARBA00023163"/>
    </source>
</evidence>
<comment type="caution">
    <text evidence="6">The sequence shown here is derived from an EMBL/GenBank/DDBJ whole genome shotgun (WGS) entry which is preliminary data.</text>
</comment>
<sequence>MSATAYLLFFFSSLGVFNGFILASWILTRSNKQPGDNWLAVLLLLISIRIGKSVAFYFTPDLSKNILQLGLTACVLIGPCLITYLVYKEKISSLEHAVKWFFIGLTVAIVILGIVFPYNTYLDLWQNWVFRGSSLLWLLCLFTGCYLYRERIQSLSGQWHKLLTDKAFITIIGSSLIWLAYFTASYTSYIMGALSFTLILYLSVLILLKPLSKHQVEPLAAPRVEADKYANNKLTDSQTEQYSATLNLLMANEQLFIDPQLSLPRLAKRLGMSHTTLSQLLNDHYQMNFKQYINSQRVLLAQKLLVEQPNASIDHIAEQSGFSASSTFYSAFKQQTGVTPNRFRTAKL</sequence>
<keyword evidence="2" id="KW-0238">DNA-binding</keyword>
<dbReference type="GO" id="GO:0043565">
    <property type="term" value="F:sequence-specific DNA binding"/>
    <property type="evidence" value="ECO:0007669"/>
    <property type="project" value="InterPro"/>
</dbReference>
<keyword evidence="4" id="KW-1133">Transmembrane helix</keyword>
<organism evidence="6 7">
    <name type="scientific">Thalassotalea marina</name>
    <dbReference type="NCBI Taxonomy" id="1673741"/>
    <lineage>
        <taxon>Bacteria</taxon>
        <taxon>Pseudomonadati</taxon>
        <taxon>Pseudomonadota</taxon>
        <taxon>Gammaproteobacteria</taxon>
        <taxon>Alteromonadales</taxon>
        <taxon>Colwelliaceae</taxon>
        <taxon>Thalassotalea</taxon>
    </lineage>
</organism>
<evidence type="ECO:0000259" key="5">
    <source>
        <dbReference type="PROSITE" id="PS01124"/>
    </source>
</evidence>
<feature type="transmembrane region" description="Helical" evidence="4">
    <location>
        <begin position="128"/>
        <end position="147"/>
    </location>
</feature>
<keyword evidence="7" id="KW-1185">Reference proteome</keyword>
<evidence type="ECO:0000256" key="1">
    <source>
        <dbReference type="ARBA" id="ARBA00023015"/>
    </source>
</evidence>
<feature type="transmembrane region" description="Helical" evidence="4">
    <location>
        <begin position="66"/>
        <end position="86"/>
    </location>
</feature>
<reference evidence="6" key="1">
    <citation type="journal article" date="2014" name="Int. J. Syst. Evol. Microbiol.">
        <title>Complete genome sequence of Corynebacterium casei LMG S-19264T (=DSM 44701T), isolated from a smear-ripened cheese.</title>
        <authorList>
            <consortium name="US DOE Joint Genome Institute (JGI-PGF)"/>
            <person name="Walter F."/>
            <person name="Albersmeier A."/>
            <person name="Kalinowski J."/>
            <person name="Ruckert C."/>
        </authorList>
    </citation>
    <scope>NUCLEOTIDE SEQUENCE</scope>
    <source>
        <strain evidence="6">KCTC 42731</strain>
    </source>
</reference>
<dbReference type="PROSITE" id="PS01124">
    <property type="entry name" value="HTH_ARAC_FAMILY_2"/>
    <property type="match status" value="1"/>
</dbReference>